<dbReference type="RefSeq" id="WP_003588619.1">
    <property type="nucleotide sequence ID" value="NZ_JACBZV010000003.1"/>
</dbReference>
<dbReference type="AlphaFoldDB" id="A0A7Z0DYH3"/>
<dbReference type="Gene3D" id="2.40.290.10">
    <property type="match status" value="1"/>
</dbReference>
<protein>
    <recommendedName>
        <fullName evidence="2">Non-homologous end joining protein Ku</fullName>
    </recommendedName>
</protein>
<evidence type="ECO:0000256" key="2">
    <source>
        <dbReference type="HAMAP-Rule" id="MF_01875"/>
    </source>
</evidence>
<feature type="compositionally biased region" description="Basic and acidic residues" evidence="3">
    <location>
        <begin position="273"/>
        <end position="284"/>
    </location>
</feature>
<dbReference type="Proteomes" id="UP000535276">
    <property type="component" value="Unassembled WGS sequence"/>
</dbReference>
<comment type="caution">
    <text evidence="5">The sequence shown here is derived from an EMBL/GenBank/DDBJ whole genome shotgun (WGS) entry which is preliminary data.</text>
</comment>
<keyword evidence="2" id="KW-0233">DNA recombination</keyword>
<name>A0A7Z0DYH3_RHILE</name>
<organism evidence="5 6">
    <name type="scientific">Rhizobium leguminosarum</name>
    <dbReference type="NCBI Taxonomy" id="384"/>
    <lineage>
        <taxon>Bacteria</taxon>
        <taxon>Pseudomonadati</taxon>
        <taxon>Pseudomonadota</taxon>
        <taxon>Alphaproteobacteria</taxon>
        <taxon>Hyphomicrobiales</taxon>
        <taxon>Rhizobiaceae</taxon>
        <taxon>Rhizobium/Agrobacterium group</taxon>
        <taxon>Rhizobium</taxon>
    </lineage>
</organism>
<keyword evidence="2" id="KW-0234">DNA repair</keyword>
<keyword evidence="1 2" id="KW-0238">DNA-binding</keyword>
<dbReference type="PANTHER" id="PTHR41251">
    <property type="entry name" value="NON-HOMOLOGOUS END JOINING PROTEIN KU"/>
    <property type="match status" value="1"/>
</dbReference>
<accession>A0A7Z0DYH3</accession>
<comment type="function">
    <text evidence="2">With LigD forms a non-homologous end joining (NHEJ) DNA repair enzyme, which repairs dsDNA breaks with reduced fidelity. Binds linear dsDNA with 5'- and 3'- overhangs but not closed circular dsDNA nor ssDNA. Recruits and stimulates the ligase activity of LigD.</text>
</comment>
<comment type="similarity">
    <text evidence="2">Belongs to the prokaryotic Ku family.</text>
</comment>
<dbReference type="GO" id="GO:0003690">
    <property type="term" value="F:double-stranded DNA binding"/>
    <property type="evidence" value="ECO:0007669"/>
    <property type="project" value="UniProtKB-UniRule"/>
</dbReference>
<dbReference type="GO" id="GO:0006310">
    <property type="term" value="P:DNA recombination"/>
    <property type="evidence" value="ECO:0007669"/>
    <property type="project" value="UniProtKB-KW"/>
</dbReference>
<feature type="compositionally biased region" description="Basic residues" evidence="3">
    <location>
        <begin position="262"/>
        <end position="272"/>
    </location>
</feature>
<dbReference type="HAMAP" id="MF_01875">
    <property type="entry name" value="Prokaryotic_Ku"/>
    <property type="match status" value="1"/>
</dbReference>
<evidence type="ECO:0000256" key="1">
    <source>
        <dbReference type="ARBA" id="ARBA00023125"/>
    </source>
</evidence>
<dbReference type="Pfam" id="PF02735">
    <property type="entry name" value="Ku"/>
    <property type="match status" value="1"/>
</dbReference>
<evidence type="ECO:0000256" key="3">
    <source>
        <dbReference type="SAM" id="MobiDB-lite"/>
    </source>
</evidence>
<comment type="subunit">
    <text evidence="2">Homodimer. Interacts with LigD.</text>
</comment>
<dbReference type="CDD" id="cd00789">
    <property type="entry name" value="KU_like"/>
    <property type="match status" value="1"/>
</dbReference>
<dbReference type="InterPro" id="IPR006164">
    <property type="entry name" value="DNA_bd_Ku70/Ku80"/>
</dbReference>
<evidence type="ECO:0000313" key="6">
    <source>
        <dbReference type="Proteomes" id="UP000535276"/>
    </source>
</evidence>
<reference evidence="5 6" key="1">
    <citation type="submission" date="2020-07" db="EMBL/GenBank/DDBJ databases">
        <title>Genomic Encyclopedia of Type Strains, Phase IV (KMG-V): Genome sequencing to study the core and pangenomes of soil and plant-associated prokaryotes.</title>
        <authorList>
            <person name="Whitman W."/>
        </authorList>
    </citation>
    <scope>NUCLEOTIDE SEQUENCE [LARGE SCALE GENOMIC DNA]</scope>
    <source>
        <strain evidence="5 6">SEMIA 4052</strain>
    </source>
</reference>
<keyword evidence="2" id="KW-0227">DNA damage</keyword>
<gene>
    <name evidence="2" type="primary">ku</name>
    <name evidence="5" type="ORF">GGI64_002587</name>
</gene>
<proteinExistence type="inferred from homology"/>
<dbReference type="PANTHER" id="PTHR41251:SF1">
    <property type="entry name" value="NON-HOMOLOGOUS END JOINING PROTEIN KU"/>
    <property type="match status" value="1"/>
</dbReference>
<dbReference type="GO" id="GO:0006303">
    <property type="term" value="P:double-strand break repair via nonhomologous end joining"/>
    <property type="evidence" value="ECO:0007669"/>
    <property type="project" value="UniProtKB-UniRule"/>
</dbReference>
<feature type="region of interest" description="Disordered" evidence="3">
    <location>
        <begin position="254"/>
        <end position="284"/>
    </location>
</feature>
<dbReference type="NCBIfam" id="TIGR02772">
    <property type="entry name" value="Ku_bact"/>
    <property type="match status" value="1"/>
</dbReference>
<evidence type="ECO:0000259" key="4">
    <source>
        <dbReference type="SMART" id="SM00559"/>
    </source>
</evidence>
<dbReference type="InterPro" id="IPR009187">
    <property type="entry name" value="Prok_Ku"/>
</dbReference>
<sequence>MAARASWKGHLKVGDLACAVGLYTAISSSDRVSFNIINRRTGHRVERQFIDSETGKPVERDDQVKGYQLENGDYIVIEGDEIAALMPESDKVLNIKAFIAYDGIDKLYFDRPYYLAPVDEHDEEALALIARGMLDGKVAALAEAVLFRRNRTLLIRPQGDHIVATMLNFDYEVRSAESVFDDIPDIKFDKEMLELAGHILKTKQGSFEPSEYEDRYEAALVELVKAKIEGRAPPKKKQPPERKVVDLMEALRQSAGVSGKATAKKAPAKKAPARSDSRGTKKAS</sequence>
<dbReference type="PIRSF" id="PIRSF006493">
    <property type="entry name" value="Prok_Ku"/>
    <property type="match status" value="1"/>
</dbReference>
<feature type="domain" description="Ku" evidence="4">
    <location>
        <begin position="55"/>
        <end position="183"/>
    </location>
</feature>
<dbReference type="SMART" id="SM00559">
    <property type="entry name" value="Ku78"/>
    <property type="match status" value="1"/>
</dbReference>
<dbReference type="InterPro" id="IPR016194">
    <property type="entry name" value="SPOC-like_C_dom_sf"/>
</dbReference>
<dbReference type="SUPFAM" id="SSF100939">
    <property type="entry name" value="SPOC domain-like"/>
    <property type="match status" value="1"/>
</dbReference>
<dbReference type="EMBL" id="JACBZV010000003">
    <property type="protein sequence ID" value="NYJ11536.1"/>
    <property type="molecule type" value="Genomic_DNA"/>
</dbReference>
<evidence type="ECO:0000313" key="5">
    <source>
        <dbReference type="EMBL" id="NYJ11536.1"/>
    </source>
</evidence>